<gene>
    <name evidence="4 6" type="primary">msrA</name>
    <name evidence="6" type="ORF">V2E24_00465</name>
</gene>
<accession>A0ABU7MKI7</accession>
<reference evidence="6" key="1">
    <citation type="submission" date="2024-01" db="EMBL/GenBank/DDBJ databases">
        <title>Genome sequence of Mycoplasma ciconiae type strain DSM 25251.</title>
        <authorList>
            <person name="Spergser J."/>
        </authorList>
    </citation>
    <scope>NUCLEOTIDE SEQUENCE [LARGE SCALE GENOMIC DNA]</scope>
    <source>
        <strain evidence="6">DSM 25251</strain>
    </source>
</reference>
<evidence type="ECO:0000256" key="1">
    <source>
        <dbReference type="ARBA" id="ARBA00023002"/>
    </source>
</evidence>
<proteinExistence type="inferred from homology"/>
<evidence type="ECO:0000256" key="4">
    <source>
        <dbReference type="HAMAP-Rule" id="MF_01401"/>
    </source>
</evidence>
<protein>
    <recommendedName>
        <fullName evidence="4">Peptide methionine sulfoxide reductase MsrA</fullName>
        <shortName evidence="4">Protein-methionine-S-oxide reductase</shortName>
        <ecNumber evidence="4">1.8.4.11</ecNumber>
    </recommendedName>
    <alternativeName>
        <fullName evidence="4">Peptide-methionine (S)-S-oxide reductase</fullName>
        <shortName evidence="4">Peptide Met(O) reductase</shortName>
    </alternativeName>
</protein>
<organism evidence="6 7">
    <name type="scientific">Mycoplasmopsis ciconiae</name>
    <dbReference type="NCBI Taxonomy" id="561067"/>
    <lineage>
        <taxon>Bacteria</taxon>
        <taxon>Bacillati</taxon>
        <taxon>Mycoplasmatota</taxon>
        <taxon>Mycoplasmoidales</taxon>
        <taxon>Metamycoplasmataceae</taxon>
        <taxon>Mycoplasmopsis</taxon>
    </lineage>
</organism>
<comment type="function">
    <text evidence="4">Has an important function as a repair enzyme for proteins that have been inactivated by oxidation. Catalyzes the reversible oxidation-reduction of methionine sulfoxide in proteins to methionine.</text>
</comment>
<evidence type="ECO:0000256" key="2">
    <source>
        <dbReference type="ARBA" id="ARBA00047806"/>
    </source>
</evidence>
<comment type="caution">
    <text evidence="6">The sequence shown here is derived from an EMBL/GenBank/DDBJ whole genome shotgun (WGS) entry which is preliminary data.</text>
</comment>
<feature type="active site" evidence="4">
    <location>
        <position position="10"/>
    </location>
</feature>
<dbReference type="PANTHER" id="PTHR42799:SF2">
    <property type="entry name" value="MITOCHONDRIAL PEPTIDE METHIONINE SULFOXIDE REDUCTASE"/>
    <property type="match status" value="1"/>
</dbReference>
<dbReference type="InterPro" id="IPR050162">
    <property type="entry name" value="MsrA_MetSO_reductase"/>
</dbReference>
<sequence>MKRIYLAGGCFWGVQGYFKTIKGVRFTSVGYANSQIENPTYEQVKFQITHAVETTEVYFDESVISLSEIVQKLLDVIDPTALNYQDVDYGSQYRNGVYFEISSDEEIIKDVLKTEQKKYSKAIVTEVMKLQNYYLAEEYHQDYSDKHPDVACHIKF</sequence>
<dbReference type="GO" id="GO:0008113">
    <property type="term" value="F:peptide-methionine (S)-S-oxide reductase activity"/>
    <property type="evidence" value="ECO:0007669"/>
    <property type="project" value="UniProtKB-EC"/>
</dbReference>
<dbReference type="InterPro" id="IPR002569">
    <property type="entry name" value="Met_Sox_Rdtase_MsrA_dom"/>
</dbReference>
<comment type="similarity">
    <text evidence="4">Belongs to the MsrA Met sulfoxide reductase family.</text>
</comment>
<name>A0ABU7MKI7_9BACT</name>
<feature type="domain" description="Peptide methionine sulphoxide reductase MsrA" evidence="5">
    <location>
        <begin position="4"/>
        <end position="153"/>
    </location>
</feature>
<evidence type="ECO:0000256" key="3">
    <source>
        <dbReference type="ARBA" id="ARBA00048782"/>
    </source>
</evidence>
<dbReference type="Gene3D" id="3.30.1060.10">
    <property type="entry name" value="Peptide methionine sulphoxide reductase MsrA"/>
    <property type="match status" value="1"/>
</dbReference>
<comment type="catalytic activity">
    <reaction evidence="3 4">
        <text>[thioredoxin]-disulfide + L-methionine + H2O = L-methionine (S)-S-oxide + [thioredoxin]-dithiol</text>
        <dbReference type="Rhea" id="RHEA:19993"/>
        <dbReference type="Rhea" id="RHEA-COMP:10698"/>
        <dbReference type="Rhea" id="RHEA-COMP:10700"/>
        <dbReference type="ChEBI" id="CHEBI:15377"/>
        <dbReference type="ChEBI" id="CHEBI:29950"/>
        <dbReference type="ChEBI" id="CHEBI:50058"/>
        <dbReference type="ChEBI" id="CHEBI:57844"/>
        <dbReference type="ChEBI" id="CHEBI:58772"/>
        <dbReference type="EC" id="1.8.4.11"/>
    </reaction>
</comment>
<evidence type="ECO:0000259" key="5">
    <source>
        <dbReference type="Pfam" id="PF01625"/>
    </source>
</evidence>
<dbReference type="SUPFAM" id="SSF55068">
    <property type="entry name" value="Peptide methionine sulfoxide reductase"/>
    <property type="match status" value="1"/>
</dbReference>
<dbReference type="RefSeq" id="WP_330500465.1">
    <property type="nucleotide sequence ID" value="NZ_JAZDWZ010000001.1"/>
</dbReference>
<keyword evidence="7" id="KW-1185">Reference proteome</keyword>
<comment type="catalytic activity">
    <reaction evidence="2 4">
        <text>L-methionyl-[protein] + [thioredoxin]-disulfide + H2O = L-methionyl-(S)-S-oxide-[protein] + [thioredoxin]-dithiol</text>
        <dbReference type="Rhea" id="RHEA:14217"/>
        <dbReference type="Rhea" id="RHEA-COMP:10698"/>
        <dbReference type="Rhea" id="RHEA-COMP:10700"/>
        <dbReference type="Rhea" id="RHEA-COMP:12313"/>
        <dbReference type="Rhea" id="RHEA-COMP:12315"/>
        <dbReference type="ChEBI" id="CHEBI:15377"/>
        <dbReference type="ChEBI" id="CHEBI:16044"/>
        <dbReference type="ChEBI" id="CHEBI:29950"/>
        <dbReference type="ChEBI" id="CHEBI:44120"/>
        <dbReference type="ChEBI" id="CHEBI:50058"/>
        <dbReference type="EC" id="1.8.4.11"/>
    </reaction>
</comment>
<evidence type="ECO:0000313" key="7">
    <source>
        <dbReference type="Proteomes" id="UP001344817"/>
    </source>
</evidence>
<dbReference type="PANTHER" id="PTHR42799">
    <property type="entry name" value="MITOCHONDRIAL PEPTIDE METHIONINE SULFOXIDE REDUCTASE"/>
    <property type="match status" value="1"/>
</dbReference>
<dbReference type="NCBIfam" id="TIGR00401">
    <property type="entry name" value="msrA"/>
    <property type="match status" value="1"/>
</dbReference>
<evidence type="ECO:0000313" key="6">
    <source>
        <dbReference type="EMBL" id="MEE3928050.1"/>
    </source>
</evidence>
<dbReference type="EC" id="1.8.4.11" evidence="4"/>
<dbReference type="Pfam" id="PF01625">
    <property type="entry name" value="PMSR"/>
    <property type="match status" value="1"/>
</dbReference>
<dbReference type="EMBL" id="JAZDWZ010000001">
    <property type="protein sequence ID" value="MEE3928050.1"/>
    <property type="molecule type" value="Genomic_DNA"/>
</dbReference>
<keyword evidence="1 4" id="KW-0560">Oxidoreductase</keyword>
<dbReference type="Proteomes" id="UP001344817">
    <property type="component" value="Unassembled WGS sequence"/>
</dbReference>
<dbReference type="HAMAP" id="MF_01401">
    <property type="entry name" value="MsrA"/>
    <property type="match status" value="1"/>
</dbReference>
<dbReference type="InterPro" id="IPR036509">
    <property type="entry name" value="Met_Sox_Rdtase_MsrA_sf"/>
</dbReference>